<dbReference type="SMART" id="SM00387">
    <property type="entry name" value="HATPase_c"/>
    <property type="match status" value="1"/>
</dbReference>
<dbReference type="Pfam" id="PF00512">
    <property type="entry name" value="HisKA"/>
    <property type="match status" value="1"/>
</dbReference>
<keyword evidence="7" id="KW-0547">Nucleotide-binding</keyword>
<evidence type="ECO:0000256" key="3">
    <source>
        <dbReference type="ARBA" id="ARBA00012438"/>
    </source>
</evidence>
<gene>
    <name evidence="19" type="ORF">GJ688_03115</name>
</gene>
<dbReference type="SUPFAM" id="SSF55874">
    <property type="entry name" value="ATPase domain of HSP90 chaperone/DNA topoisomerase II/histidine kinase"/>
    <property type="match status" value="1"/>
</dbReference>
<dbReference type="SUPFAM" id="SSF47384">
    <property type="entry name" value="Homodimeric domain of signal transducing histidine kinase"/>
    <property type="match status" value="1"/>
</dbReference>
<dbReference type="FunFam" id="3.30.565.10:FF:000010">
    <property type="entry name" value="Sensor histidine kinase RcsC"/>
    <property type="match status" value="1"/>
</dbReference>
<dbReference type="Gene3D" id="3.30.565.10">
    <property type="entry name" value="Histidine kinase-like ATPase, C-terminal domain"/>
    <property type="match status" value="1"/>
</dbReference>
<accession>A0A6I3SGL4</accession>
<evidence type="ECO:0000256" key="14">
    <source>
        <dbReference type="ARBA" id="ARBA00074306"/>
    </source>
</evidence>
<keyword evidence="5 15" id="KW-0597">Phosphoprotein</keyword>
<organism evidence="19 20">
    <name type="scientific">Heliobacterium mobile</name>
    <name type="common">Heliobacillus mobilis</name>
    <dbReference type="NCBI Taxonomy" id="28064"/>
    <lineage>
        <taxon>Bacteria</taxon>
        <taxon>Bacillati</taxon>
        <taxon>Bacillota</taxon>
        <taxon>Clostridia</taxon>
        <taxon>Eubacteriales</taxon>
        <taxon>Heliobacteriaceae</taxon>
        <taxon>Heliobacterium</taxon>
    </lineage>
</organism>
<keyword evidence="20" id="KW-1185">Reference proteome</keyword>
<evidence type="ECO:0000256" key="15">
    <source>
        <dbReference type="PROSITE-ProRule" id="PRU00169"/>
    </source>
</evidence>
<evidence type="ECO:0000259" key="18">
    <source>
        <dbReference type="PROSITE" id="PS50110"/>
    </source>
</evidence>
<dbReference type="GO" id="GO:0000155">
    <property type="term" value="F:phosphorelay sensor kinase activity"/>
    <property type="evidence" value="ECO:0007669"/>
    <property type="project" value="InterPro"/>
</dbReference>
<evidence type="ECO:0000259" key="17">
    <source>
        <dbReference type="PROSITE" id="PS50109"/>
    </source>
</evidence>
<evidence type="ECO:0000256" key="6">
    <source>
        <dbReference type="ARBA" id="ARBA00022679"/>
    </source>
</evidence>
<feature type="modified residue" description="4-aspartylphosphate" evidence="15">
    <location>
        <position position="519"/>
    </location>
</feature>
<evidence type="ECO:0000313" key="20">
    <source>
        <dbReference type="Proteomes" id="UP000430670"/>
    </source>
</evidence>
<evidence type="ECO:0000256" key="10">
    <source>
        <dbReference type="ARBA" id="ARBA00023012"/>
    </source>
</evidence>
<keyword evidence="10" id="KW-0902">Two-component regulatory system</keyword>
<protein>
    <recommendedName>
        <fullName evidence="14">Circadian input-output histidine kinase CikA</fullName>
        <ecNumber evidence="3">2.7.13.3</ecNumber>
    </recommendedName>
    <alternativeName>
        <fullName evidence="13">Sensory/regulatory protein RpfC</fullName>
    </alternativeName>
    <alternativeName>
        <fullName evidence="4">Stage 0 sporulation protein A homolog</fullName>
    </alternativeName>
</protein>
<dbReference type="InterPro" id="IPR003594">
    <property type="entry name" value="HATPase_dom"/>
</dbReference>
<dbReference type="PANTHER" id="PTHR45339:SF1">
    <property type="entry name" value="HYBRID SIGNAL TRANSDUCTION HISTIDINE KINASE J"/>
    <property type="match status" value="1"/>
</dbReference>
<dbReference type="InterPro" id="IPR001789">
    <property type="entry name" value="Sig_transdc_resp-reg_receiver"/>
</dbReference>
<dbReference type="InterPro" id="IPR011006">
    <property type="entry name" value="CheY-like_superfamily"/>
</dbReference>
<dbReference type="CDD" id="cd16922">
    <property type="entry name" value="HATPase_EvgS-ArcB-TorS-like"/>
    <property type="match status" value="1"/>
</dbReference>
<dbReference type="PROSITE" id="PS50109">
    <property type="entry name" value="HIS_KIN"/>
    <property type="match status" value="1"/>
</dbReference>
<feature type="coiled-coil region" evidence="16">
    <location>
        <begin position="171"/>
        <end position="222"/>
    </location>
</feature>
<dbReference type="CDD" id="cd17546">
    <property type="entry name" value="REC_hyHK_CKI1_RcsC-like"/>
    <property type="match status" value="1"/>
</dbReference>
<reference evidence="19 20" key="1">
    <citation type="submission" date="2019-11" db="EMBL/GenBank/DDBJ databases">
        <title>Whole-genome sequence of a the green, strictly anaerobic photosynthetic bacterium Heliobacillus mobilis DSM 6151.</title>
        <authorList>
            <person name="Kyndt J.A."/>
            <person name="Meyer T.E."/>
        </authorList>
    </citation>
    <scope>NUCLEOTIDE SEQUENCE [LARGE SCALE GENOMIC DNA]</scope>
    <source>
        <strain evidence="19 20">DSM 6151</strain>
    </source>
</reference>
<dbReference type="SMART" id="SM00388">
    <property type="entry name" value="HisKA"/>
    <property type="match status" value="1"/>
</dbReference>
<comment type="similarity">
    <text evidence="2">In the N-terminal section; belongs to the phytochrome family.</text>
</comment>
<dbReference type="Pfam" id="PF02518">
    <property type="entry name" value="HATPase_c"/>
    <property type="match status" value="1"/>
</dbReference>
<dbReference type="Proteomes" id="UP000430670">
    <property type="component" value="Unassembled WGS sequence"/>
</dbReference>
<dbReference type="EC" id="2.7.13.3" evidence="3"/>
<evidence type="ECO:0000256" key="8">
    <source>
        <dbReference type="ARBA" id="ARBA00022777"/>
    </source>
</evidence>
<evidence type="ECO:0000256" key="2">
    <source>
        <dbReference type="ARBA" id="ARBA00006402"/>
    </source>
</evidence>
<dbReference type="Gene3D" id="3.40.50.2300">
    <property type="match status" value="1"/>
</dbReference>
<name>A0A6I3SGL4_HELMO</name>
<dbReference type="FunFam" id="1.10.287.130:FF:000002">
    <property type="entry name" value="Two-component osmosensing histidine kinase"/>
    <property type="match status" value="1"/>
</dbReference>
<evidence type="ECO:0000256" key="9">
    <source>
        <dbReference type="ARBA" id="ARBA00022840"/>
    </source>
</evidence>
<dbReference type="PANTHER" id="PTHR45339">
    <property type="entry name" value="HYBRID SIGNAL TRANSDUCTION HISTIDINE KINASE J"/>
    <property type="match status" value="1"/>
</dbReference>
<comment type="function">
    <text evidence="11">May play the central regulatory role in sporulation. It may be an element of the effector pathway responsible for the activation of sporulation genes in response to nutritional stress. Spo0A may act in concert with spo0H (a sigma factor) to control the expression of some genes that are critical to the sporulation process.</text>
</comment>
<evidence type="ECO:0000256" key="16">
    <source>
        <dbReference type="SAM" id="Coils"/>
    </source>
</evidence>
<dbReference type="OrthoDB" id="9805486at2"/>
<dbReference type="AlphaFoldDB" id="A0A6I3SGL4"/>
<dbReference type="InterPro" id="IPR004358">
    <property type="entry name" value="Sig_transdc_His_kin-like_C"/>
</dbReference>
<evidence type="ECO:0000256" key="13">
    <source>
        <dbReference type="ARBA" id="ARBA00068150"/>
    </source>
</evidence>
<dbReference type="EMBL" id="WNKU01000002">
    <property type="protein sequence ID" value="MTV47968.1"/>
    <property type="molecule type" value="Genomic_DNA"/>
</dbReference>
<dbReference type="GO" id="GO:0005524">
    <property type="term" value="F:ATP binding"/>
    <property type="evidence" value="ECO:0007669"/>
    <property type="project" value="UniProtKB-KW"/>
</dbReference>
<evidence type="ECO:0000313" key="19">
    <source>
        <dbReference type="EMBL" id="MTV47968.1"/>
    </source>
</evidence>
<proteinExistence type="inferred from homology"/>
<dbReference type="Pfam" id="PF00072">
    <property type="entry name" value="Response_reg"/>
    <property type="match status" value="1"/>
</dbReference>
<dbReference type="PRINTS" id="PR00344">
    <property type="entry name" value="BCTRLSENSOR"/>
</dbReference>
<keyword evidence="16" id="KW-0175">Coiled coil</keyword>
<feature type="domain" description="Histidine kinase" evidence="17">
    <location>
        <begin position="229"/>
        <end position="450"/>
    </location>
</feature>
<keyword evidence="8" id="KW-0418">Kinase</keyword>
<dbReference type="InterPro" id="IPR005467">
    <property type="entry name" value="His_kinase_dom"/>
</dbReference>
<comment type="subunit">
    <text evidence="12">At low DSF concentrations, interacts with RpfF.</text>
</comment>
<feature type="domain" description="Response regulatory" evidence="18">
    <location>
        <begin position="470"/>
        <end position="588"/>
    </location>
</feature>
<evidence type="ECO:0000256" key="12">
    <source>
        <dbReference type="ARBA" id="ARBA00064003"/>
    </source>
</evidence>
<evidence type="ECO:0000256" key="1">
    <source>
        <dbReference type="ARBA" id="ARBA00000085"/>
    </source>
</evidence>
<keyword evidence="9" id="KW-0067">ATP-binding</keyword>
<dbReference type="CDD" id="cd00082">
    <property type="entry name" value="HisKA"/>
    <property type="match status" value="1"/>
</dbReference>
<keyword evidence="6" id="KW-0808">Transferase</keyword>
<dbReference type="Gene3D" id="1.10.287.130">
    <property type="match status" value="1"/>
</dbReference>
<dbReference type="SMART" id="SM00448">
    <property type="entry name" value="REC"/>
    <property type="match status" value="1"/>
</dbReference>
<dbReference type="SUPFAM" id="SSF52172">
    <property type="entry name" value="CheY-like"/>
    <property type="match status" value="1"/>
</dbReference>
<evidence type="ECO:0000256" key="11">
    <source>
        <dbReference type="ARBA" id="ARBA00024867"/>
    </source>
</evidence>
<evidence type="ECO:0000256" key="5">
    <source>
        <dbReference type="ARBA" id="ARBA00022553"/>
    </source>
</evidence>
<dbReference type="InterPro" id="IPR003661">
    <property type="entry name" value="HisK_dim/P_dom"/>
</dbReference>
<sequence>MLVKLMTQPLSSFSKGDNMNVYLISNLLVKFEQDILMIRQRARDIASMAGLTDHDRTRLISAVSDIVRNVLITGGGSVEFAVVEKESKQYLQVLVRGQKDFFSHPTSRNEHQWQGVHYENLVDEFAIRNEPGRGMVVLLCKAIPAQFSPVTEQNVSRWVQVLEKEKPQSALDEIKQQNRELTQALELLQQQESELKRQLSEVQRLNVELKFAKEAADAANRAKSEFLATMSHEIRTPMNGIIGMTEMLLQSPLNAEQLDFASVVLSSAGSLLSIINDILDFSKIEAGKLELEKTNFNLYEFIEETLHFFAGKSREKGLLLKGDIRIGATCMVIGDSVRLRQVLFNLVGNAIKFTETGHVLVKAAIEKEDLRSLQVRFEVTDTGIGIPDDIQRQLFFPFTQADSSTTRKYGGTGLGLSIAKRLVQLLGGHIGFQSKTGVGSSFWFTVPLEKATEKVGDISTLVHSIRVDLPVLLIENNPVNQRLTALQLKKFGLSVHTVNDVEEAIQALKKQRYSMILLDYQMSETEGAKSVKSIRRLEDINGDHRPIVAMITSESQGDREKCISMGIDDCIDKPATMTQISEMLQRWLGKDYKNLMNT</sequence>
<comment type="caution">
    <text evidence="19">The sequence shown here is derived from an EMBL/GenBank/DDBJ whole genome shotgun (WGS) entry which is preliminary data.</text>
</comment>
<dbReference type="InterPro" id="IPR036890">
    <property type="entry name" value="HATPase_C_sf"/>
</dbReference>
<dbReference type="InterPro" id="IPR036097">
    <property type="entry name" value="HisK_dim/P_sf"/>
</dbReference>
<evidence type="ECO:0000256" key="4">
    <source>
        <dbReference type="ARBA" id="ARBA00018672"/>
    </source>
</evidence>
<dbReference type="PROSITE" id="PS50110">
    <property type="entry name" value="RESPONSE_REGULATORY"/>
    <property type="match status" value="1"/>
</dbReference>
<comment type="catalytic activity">
    <reaction evidence="1">
        <text>ATP + protein L-histidine = ADP + protein N-phospho-L-histidine.</text>
        <dbReference type="EC" id="2.7.13.3"/>
    </reaction>
</comment>
<evidence type="ECO:0000256" key="7">
    <source>
        <dbReference type="ARBA" id="ARBA00022741"/>
    </source>
</evidence>